<dbReference type="OrthoDB" id="8594221at2"/>
<dbReference type="RefSeq" id="WP_117316273.1">
    <property type="nucleotide sequence ID" value="NZ_QQSW01000006.1"/>
</dbReference>
<comment type="subunit">
    <text evidence="3 8">Monomer.</text>
</comment>
<evidence type="ECO:0000256" key="5">
    <source>
        <dbReference type="ARBA" id="ARBA00022801"/>
    </source>
</evidence>
<dbReference type="InterPro" id="IPR020084">
    <property type="entry name" value="NUDIX_hydrolase_CS"/>
</dbReference>
<evidence type="ECO:0000256" key="2">
    <source>
        <dbReference type="ARBA" id="ARBA00007608"/>
    </source>
</evidence>
<dbReference type="AlphaFoldDB" id="A0A4R2KWB6"/>
<reference evidence="10 11" key="1">
    <citation type="submission" date="2019-03" db="EMBL/GenBank/DDBJ databases">
        <title>Genomic Encyclopedia of Type Strains, Phase IV (KMG-IV): sequencing the most valuable type-strain genomes for metagenomic binning, comparative biology and taxonomic classification.</title>
        <authorList>
            <person name="Goeker M."/>
        </authorList>
    </citation>
    <scope>NUCLEOTIDE SEQUENCE [LARGE SCALE GENOMIC DNA]</scope>
    <source>
        <strain evidence="10 11">DSM 23344</strain>
    </source>
</reference>
<evidence type="ECO:0000256" key="6">
    <source>
        <dbReference type="ARBA" id="ARBA00022842"/>
    </source>
</evidence>
<dbReference type="Pfam" id="PF00293">
    <property type="entry name" value="NUDIX"/>
    <property type="match status" value="1"/>
</dbReference>
<feature type="domain" description="Nudix hydrolase" evidence="9">
    <location>
        <begin position="5"/>
        <end position="137"/>
    </location>
</feature>
<dbReference type="GO" id="GO:0004787">
    <property type="term" value="F:thiamine diphosphate phosphatase activity"/>
    <property type="evidence" value="ECO:0007669"/>
    <property type="project" value="InterPro"/>
</dbReference>
<comment type="caution">
    <text evidence="10">The sequence shown here is derived from an EMBL/GenBank/DDBJ whole genome shotgun (WGS) entry which is preliminary data.</text>
</comment>
<evidence type="ECO:0000256" key="7">
    <source>
        <dbReference type="RuleBase" id="RU003476"/>
    </source>
</evidence>
<dbReference type="InterPro" id="IPR020476">
    <property type="entry name" value="Nudix_hydrolase"/>
</dbReference>
<evidence type="ECO:0000256" key="4">
    <source>
        <dbReference type="ARBA" id="ARBA00015552"/>
    </source>
</evidence>
<organism evidence="10 11">
    <name type="scientific">Chromatocurvus halotolerans</name>
    <dbReference type="NCBI Taxonomy" id="1132028"/>
    <lineage>
        <taxon>Bacteria</taxon>
        <taxon>Pseudomonadati</taxon>
        <taxon>Pseudomonadota</taxon>
        <taxon>Gammaproteobacteria</taxon>
        <taxon>Cellvibrionales</taxon>
        <taxon>Halieaceae</taxon>
        <taxon>Chromatocurvus</taxon>
    </lineage>
</organism>
<dbReference type="EMBL" id="SLWX01000001">
    <property type="protein sequence ID" value="TCO78264.1"/>
    <property type="molecule type" value="Genomic_DNA"/>
</dbReference>
<comment type="cofactor">
    <cofactor evidence="1 8">
        <name>Mg(2+)</name>
        <dbReference type="ChEBI" id="CHEBI:18420"/>
    </cofactor>
</comment>
<sequence>MSVWCPRATVATVVVDAQQRYLMVEEYDRQSGQRVFNQPAGHLEPGETLQAAALRETLEETGWTVTLTGVIGISLWTPAEGMPTFLRTTFLARPDARDPKASIDPDILAVHWFGHADLRSLSARMRSPLVFASIERARSGTVYPLDSIFTQ</sequence>
<dbReference type="CDD" id="cd03675">
    <property type="entry name" value="NUDIX_Hydrolase"/>
    <property type="match status" value="1"/>
</dbReference>
<evidence type="ECO:0000256" key="1">
    <source>
        <dbReference type="ARBA" id="ARBA00001946"/>
    </source>
</evidence>
<proteinExistence type="inferred from homology"/>
<keyword evidence="11" id="KW-1185">Reference proteome</keyword>
<dbReference type="PANTHER" id="PTHR43222">
    <property type="entry name" value="NUDIX HYDROLASE 23"/>
    <property type="match status" value="1"/>
</dbReference>
<dbReference type="GO" id="GO:0017110">
    <property type="term" value="F:nucleoside diphosphate phosphatase activity"/>
    <property type="evidence" value="ECO:0007669"/>
    <property type="project" value="InterPro"/>
</dbReference>
<evidence type="ECO:0000313" key="11">
    <source>
        <dbReference type="Proteomes" id="UP000294980"/>
    </source>
</evidence>
<dbReference type="InterPro" id="IPR000086">
    <property type="entry name" value="NUDIX_hydrolase_dom"/>
</dbReference>
<dbReference type="SUPFAM" id="SSF55811">
    <property type="entry name" value="Nudix"/>
    <property type="match status" value="1"/>
</dbReference>
<dbReference type="PANTHER" id="PTHR43222:SF11">
    <property type="entry name" value="PHOSPHATASE NUDJ"/>
    <property type="match status" value="1"/>
</dbReference>
<protein>
    <recommendedName>
        <fullName evidence="4 8">Phosphatase NudJ</fullName>
        <ecNumber evidence="8">3.6.1.-</ecNumber>
    </recommendedName>
</protein>
<accession>A0A4R2KWB6</accession>
<dbReference type="Proteomes" id="UP000294980">
    <property type="component" value="Unassembled WGS sequence"/>
</dbReference>
<evidence type="ECO:0000259" key="9">
    <source>
        <dbReference type="PROSITE" id="PS51462"/>
    </source>
</evidence>
<dbReference type="InterPro" id="IPR033713">
    <property type="entry name" value="NudJ"/>
</dbReference>
<gene>
    <name evidence="8" type="primary">nudJ</name>
    <name evidence="10" type="ORF">EV688_10177</name>
</gene>
<dbReference type="GO" id="GO:0017111">
    <property type="term" value="F:ribonucleoside triphosphate phosphatase activity"/>
    <property type="evidence" value="ECO:0007669"/>
    <property type="project" value="InterPro"/>
</dbReference>
<dbReference type="EC" id="3.6.1.-" evidence="8"/>
<dbReference type="Gene3D" id="3.90.79.10">
    <property type="entry name" value="Nucleoside Triphosphate Pyrophosphohydrolase"/>
    <property type="match status" value="1"/>
</dbReference>
<comment type="similarity">
    <text evidence="2 8">Belongs to the Nudix hydrolase family. NudJ subfamily.</text>
</comment>
<name>A0A4R2KWB6_9GAMM</name>
<dbReference type="PRINTS" id="PR00502">
    <property type="entry name" value="NUDIXFAMILY"/>
</dbReference>
<dbReference type="PROSITE" id="PS00893">
    <property type="entry name" value="NUDIX_BOX"/>
    <property type="match status" value="1"/>
</dbReference>
<keyword evidence="5 7" id="KW-0378">Hydrolase</keyword>
<dbReference type="PROSITE" id="PS51462">
    <property type="entry name" value="NUDIX"/>
    <property type="match status" value="1"/>
</dbReference>
<evidence type="ECO:0000313" key="10">
    <source>
        <dbReference type="EMBL" id="TCO78264.1"/>
    </source>
</evidence>
<evidence type="ECO:0000256" key="3">
    <source>
        <dbReference type="ARBA" id="ARBA00011245"/>
    </source>
</evidence>
<keyword evidence="6 8" id="KW-0460">Magnesium</keyword>
<dbReference type="InterPro" id="IPR015797">
    <property type="entry name" value="NUDIX_hydrolase-like_dom_sf"/>
</dbReference>
<evidence type="ECO:0000256" key="8">
    <source>
        <dbReference type="RuleBase" id="RU364043"/>
    </source>
</evidence>